<dbReference type="AlphaFoldDB" id="A0AA38PD18"/>
<dbReference type="EMBL" id="MU806069">
    <property type="protein sequence ID" value="KAJ3840668.1"/>
    <property type="molecule type" value="Genomic_DNA"/>
</dbReference>
<gene>
    <name evidence="3" type="ORF">F5878DRAFT_612439</name>
</gene>
<feature type="signal peptide" evidence="2">
    <location>
        <begin position="1"/>
        <end position="22"/>
    </location>
</feature>
<evidence type="ECO:0000256" key="1">
    <source>
        <dbReference type="SAM" id="MobiDB-lite"/>
    </source>
</evidence>
<evidence type="ECO:0000313" key="4">
    <source>
        <dbReference type="Proteomes" id="UP001163846"/>
    </source>
</evidence>
<organism evidence="3 4">
    <name type="scientific">Lentinula raphanica</name>
    <dbReference type="NCBI Taxonomy" id="153919"/>
    <lineage>
        <taxon>Eukaryota</taxon>
        <taxon>Fungi</taxon>
        <taxon>Dikarya</taxon>
        <taxon>Basidiomycota</taxon>
        <taxon>Agaricomycotina</taxon>
        <taxon>Agaricomycetes</taxon>
        <taxon>Agaricomycetidae</taxon>
        <taxon>Agaricales</taxon>
        <taxon>Marasmiineae</taxon>
        <taxon>Omphalotaceae</taxon>
        <taxon>Lentinula</taxon>
    </lineage>
</organism>
<feature type="chain" id="PRO_5041309530" evidence="2">
    <location>
        <begin position="23"/>
        <end position="202"/>
    </location>
</feature>
<sequence>MRLRYLGIHLIVGSLFVSIVLAASIEPQKPKVTKLSIAFSEQKPSTMEDGTGASSKRQSIRKSGKSSPQSKNDGVIEDIVYSKFMRKIIKEQFELDLQESKLEISGTPVRSIDNRYRFDVALSLNIPIQEWKGRAAVSITTRKVKKWWTEGISVSGTLRNIDGVEVASIKDNEFDNTYLFHSGRPMDVYGTVYDGGETTKAT</sequence>
<keyword evidence="4" id="KW-1185">Reference proteome</keyword>
<name>A0AA38PD18_9AGAR</name>
<feature type="region of interest" description="Disordered" evidence="1">
    <location>
        <begin position="43"/>
        <end position="71"/>
    </location>
</feature>
<reference evidence="3" key="1">
    <citation type="submission" date="2022-08" db="EMBL/GenBank/DDBJ databases">
        <authorList>
            <consortium name="DOE Joint Genome Institute"/>
            <person name="Min B."/>
            <person name="Riley R."/>
            <person name="Sierra-Patev S."/>
            <person name="Naranjo-Ortiz M."/>
            <person name="Looney B."/>
            <person name="Konkel Z."/>
            <person name="Slot J.C."/>
            <person name="Sakamoto Y."/>
            <person name="Steenwyk J.L."/>
            <person name="Rokas A."/>
            <person name="Carro J."/>
            <person name="Camarero S."/>
            <person name="Ferreira P."/>
            <person name="Molpeceres G."/>
            <person name="Ruiz-Duenas F.J."/>
            <person name="Serrano A."/>
            <person name="Henrissat B."/>
            <person name="Drula E."/>
            <person name="Hughes K.W."/>
            <person name="Mata J.L."/>
            <person name="Ishikawa N.K."/>
            <person name="Vargas-Isla R."/>
            <person name="Ushijima S."/>
            <person name="Smith C.A."/>
            <person name="Ahrendt S."/>
            <person name="Andreopoulos W."/>
            <person name="He G."/>
            <person name="Labutti K."/>
            <person name="Lipzen A."/>
            <person name="Ng V."/>
            <person name="Sandor L."/>
            <person name="Barry K."/>
            <person name="Martinez A.T."/>
            <person name="Xiao Y."/>
            <person name="Gibbons J.G."/>
            <person name="Terashima K."/>
            <person name="Hibbett D.S."/>
            <person name="Grigoriev I.V."/>
        </authorList>
    </citation>
    <scope>NUCLEOTIDE SEQUENCE</scope>
    <source>
        <strain evidence="3">TFB9207</strain>
    </source>
</reference>
<proteinExistence type="predicted"/>
<dbReference type="Proteomes" id="UP001163846">
    <property type="component" value="Unassembled WGS sequence"/>
</dbReference>
<protein>
    <submittedName>
        <fullName evidence="3">Uncharacterized protein</fullName>
    </submittedName>
</protein>
<evidence type="ECO:0000313" key="3">
    <source>
        <dbReference type="EMBL" id="KAJ3840668.1"/>
    </source>
</evidence>
<comment type="caution">
    <text evidence="3">The sequence shown here is derived from an EMBL/GenBank/DDBJ whole genome shotgun (WGS) entry which is preliminary data.</text>
</comment>
<keyword evidence="2" id="KW-0732">Signal</keyword>
<accession>A0AA38PD18</accession>
<evidence type="ECO:0000256" key="2">
    <source>
        <dbReference type="SAM" id="SignalP"/>
    </source>
</evidence>